<dbReference type="EMBL" id="JBIRUI010000007">
    <property type="protein sequence ID" value="MFI1715337.1"/>
    <property type="molecule type" value="Genomic_DNA"/>
</dbReference>
<evidence type="ECO:0000256" key="1">
    <source>
        <dbReference type="SAM" id="SignalP"/>
    </source>
</evidence>
<evidence type="ECO:0000313" key="2">
    <source>
        <dbReference type="EMBL" id="MFI1715337.1"/>
    </source>
</evidence>
<accession>A0ABW7U6S4</accession>
<proteinExistence type="predicted"/>
<sequence>MVHIRSTLVVATALVAGVVPATAAAAAPVTAVTATAEMGTAVQKGGPLTVRVGEGAPVTTRFTVSLPASVTGRLTAGLVLGDLPGPSAGGDNLPGAECSVNGDAYRLCGWNYDTPEYEDSYGDGYVLSLPPTEAARTLTFDVRIDPAHPAPLGEHTGHLEMKDASGTVVATGPAAVNFVLGTPEANRRATVHARDKDGVLWQYESTGDPARPFEPRTRIGGGWNAYTAMTKLPATVASGEGDMVARDKDGVLWYYEGSGDPARPFKPRVRVGGGWNVYTSISAYRNGLIARDRDGVLWHYSDSYQSTPSTPFKPRVRVGGGWNTYTLINVIGDKVVARDGAGALWSYESRDWDTWKESAPFQPRVRVGGGWNAYDVVRGAADIDGWSYNDGVARDKAGYLWLYKDAPTAARRQIGHGWNIYTAIV</sequence>
<gene>
    <name evidence="2" type="ORF">ACH407_17425</name>
</gene>
<comment type="caution">
    <text evidence="2">The sequence shown here is derived from an EMBL/GenBank/DDBJ whole genome shotgun (WGS) entry which is preliminary data.</text>
</comment>
<keyword evidence="3" id="KW-1185">Reference proteome</keyword>
<feature type="chain" id="PRO_5046834807" description="Secreted protein" evidence="1">
    <location>
        <begin position="27"/>
        <end position="425"/>
    </location>
</feature>
<dbReference type="RefSeq" id="WP_398710063.1">
    <property type="nucleotide sequence ID" value="NZ_JBIRUI010000007.1"/>
</dbReference>
<dbReference type="SUPFAM" id="SSF89372">
    <property type="entry name" value="Fucose-specific lectin"/>
    <property type="match status" value="1"/>
</dbReference>
<feature type="signal peptide" evidence="1">
    <location>
        <begin position="1"/>
        <end position="26"/>
    </location>
</feature>
<evidence type="ECO:0008006" key="4">
    <source>
        <dbReference type="Google" id="ProtNLM"/>
    </source>
</evidence>
<evidence type="ECO:0000313" key="3">
    <source>
        <dbReference type="Proteomes" id="UP001611339"/>
    </source>
</evidence>
<dbReference type="Gene3D" id="2.115.10.10">
    <property type="entry name" value="Tachylectin 2"/>
    <property type="match status" value="1"/>
</dbReference>
<organism evidence="2 3">
    <name type="scientific">Streptomyces litmocidini</name>
    <dbReference type="NCBI Taxonomy" id="67318"/>
    <lineage>
        <taxon>Bacteria</taxon>
        <taxon>Bacillati</taxon>
        <taxon>Actinomycetota</taxon>
        <taxon>Actinomycetes</taxon>
        <taxon>Kitasatosporales</taxon>
        <taxon>Streptomycetaceae</taxon>
        <taxon>Streptomyces</taxon>
    </lineage>
</organism>
<keyword evidence="1" id="KW-0732">Signal</keyword>
<protein>
    <recommendedName>
        <fullName evidence="4">Secreted protein</fullName>
    </recommendedName>
</protein>
<reference evidence="2 3" key="1">
    <citation type="submission" date="2024-10" db="EMBL/GenBank/DDBJ databases">
        <title>The Natural Products Discovery Center: Release of the First 8490 Sequenced Strains for Exploring Actinobacteria Biosynthetic Diversity.</title>
        <authorList>
            <person name="Kalkreuter E."/>
            <person name="Kautsar S.A."/>
            <person name="Yang D."/>
            <person name="Bader C.D."/>
            <person name="Teijaro C.N."/>
            <person name="Fluegel L."/>
            <person name="Davis C.M."/>
            <person name="Simpson J.R."/>
            <person name="Lauterbach L."/>
            <person name="Steele A.D."/>
            <person name="Gui C."/>
            <person name="Meng S."/>
            <person name="Li G."/>
            <person name="Viehrig K."/>
            <person name="Ye F."/>
            <person name="Su P."/>
            <person name="Kiefer A.F."/>
            <person name="Nichols A."/>
            <person name="Cepeda A.J."/>
            <person name="Yan W."/>
            <person name="Fan B."/>
            <person name="Jiang Y."/>
            <person name="Adhikari A."/>
            <person name="Zheng C.-J."/>
            <person name="Schuster L."/>
            <person name="Cowan T.M."/>
            <person name="Smanski M.J."/>
            <person name="Chevrette M.G."/>
            <person name="De Carvalho L.P.S."/>
            <person name="Shen B."/>
        </authorList>
    </citation>
    <scope>NUCLEOTIDE SEQUENCE [LARGE SCALE GENOMIC DNA]</scope>
    <source>
        <strain evidence="2 3">NPDC020602</strain>
    </source>
</reference>
<name>A0ABW7U6S4_9ACTN</name>
<dbReference type="Proteomes" id="UP001611339">
    <property type="component" value="Unassembled WGS sequence"/>
</dbReference>